<reference evidence="1 2" key="1">
    <citation type="submission" date="2021-06" db="EMBL/GenBank/DDBJ databases">
        <title>Caerostris extrusa draft genome.</title>
        <authorList>
            <person name="Kono N."/>
            <person name="Arakawa K."/>
        </authorList>
    </citation>
    <scope>NUCLEOTIDE SEQUENCE [LARGE SCALE GENOMIC DNA]</scope>
</reference>
<protein>
    <submittedName>
        <fullName evidence="1">Uncharacterized protein</fullName>
    </submittedName>
</protein>
<dbReference type="AlphaFoldDB" id="A0AAV4THH2"/>
<organism evidence="1 2">
    <name type="scientific">Caerostris extrusa</name>
    <name type="common">Bark spider</name>
    <name type="synonym">Caerostris bankana</name>
    <dbReference type="NCBI Taxonomy" id="172846"/>
    <lineage>
        <taxon>Eukaryota</taxon>
        <taxon>Metazoa</taxon>
        <taxon>Ecdysozoa</taxon>
        <taxon>Arthropoda</taxon>
        <taxon>Chelicerata</taxon>
        <taxon>Arachnida</taxon>
        <taxon>Araneae</taxon>
        <taxon>Araneomorphae</taxon>
        <taxon>Entelegynae</taxon>
        <taxon>Araneoidea</taxon>
        <taxon>Araneidae</taxon>
        <taxon>Caerostris</taxon>
    </lineage>
</organism>
<gene>
    <name evidence="1" type="ORF">CEXT_220761</name>
</gene>
<dbReference type="Proteomes" id="UP001054945">
    <property type="component" value="Unassembled WGS sequence"/>
</dbReference>
<comment type="caution">
    <text evidence="1">The sequence shown here is derived from an EMBL/GenBank/DDBJ whole genome shotgun (WGS) entry which is preliminary data.</text>
</comment>
<proteinExistence type="predicted"/>
<evidence type="ECO:0000313" key="1">
    <source>
        <dbReference type="EMBL" id="GIY45765.1"/>
    </source>
</evidence>
<evidence type="ECO:0000313" key="2">
    <source>
        <dbReference type="Proteomes" id="UP001054945"/>
    </source>
</evidence>
<name>A0AAV4THH2_CAEEX</name>
<accession>A0AAV4THH2</accession>
<sequence>MRTVFDFNLGETFGPLFNYFDFRPLLASTLRHFRRILNFPSLHPREHFLGLVSRWRILSFPSLHPREHSLGLTVDGESKLFFIPSLKTFSWSHRR</sequence>
<keyword evidence="2" id="KW-1185">Reference proteome</keyword>
<dbReference type="EMBL" id="BPLR01011316">
    <property type="protein sequence ID" value="GIY45765.1"/>
    <property type="molecule type" value="Genomic_DNA"/>
</dbReference>